<organism evidence="2 3">
    <name type="scientific">Dorcoceras hygrometricum</name>
    <dbReference type="NCBI Taxonomy" id="472368"/>
    <lineage>
        <taxon>Eukaryota</taxon>
        <taxon>Viridiplantae</taxon>
        <taxon>Streptophyta</taxon>
        <taxon>Embryophyta</taxon>
        <taxon>Tracheophyta</taxon>
        <taxon>Spermatophyta</taxon>
        <taxon>Magnoliopsida</taxon>
        <taxon>eudicotyledons</taxon>
        <taxon>Gunneridae</taxon>
        <taxon>Pentapetalae</taxon>
        <taxon>asterids</taxon>
        <taxon>lamiids</taxon>
        <taxon>Lamiales</taxon>
        <taxon>Gesneriaceae</taxon>
        <taxon>Didymocarpoideae</taxon>
        <taxon>Trichosporeae</taxon>
        <taxon>Loxocarpinae</taxon>
        <taxon>Dorcoceras</taxon>
    </lineage>
</organism>
<dbReference type="Proteomes" id="UP000250235">
    <property type="component" value="Unassembled WGS sequence"/>
</dbReference>
<dbReference type="EMBL" id="KV074380">
    <property type="protein sequence ID" value="KZV06586.1"/>
    <property type="molecule type" value="Genomic_DNA"/>
</dbReference>
<feature type="region of interest" description="Disordered" evidence="1">
    <location>
        <begin position="1"/>
        <end position="93"/>
    </location>
</feature>
<evidence type="ECO:0000313" key="3">
    <source>
        <dbReference type="Proteomes" id="UP000250235"/>
    </source>
</evidence>
<reference evidence="2 3" key="1">
    <citation type="journal article" date="2015" name="Proc. Natl. Acad. Sci. U.S.A.">
        <title>The resurrection genome of Boea hygrometrica: A blueprint for survival of dehydration.</title>
        <authorList>
            <person name="Xiao L."/>
            <person name="Yang G."/>
            <person name="Zhang L."/>
            <person name="Yang X."/>
            <person name="Zhao S."/>
            <person name="Ji Z."/>
            <person name="Zhou Q."/>
            <person name="Hu M."/>
            <person name="Wang Y."/>
            <person name="Chen M."/>
            <person name="Xu Y."/>
            <person name="Jin H."/>
            <person name="Xiao X."/>
            <person name="Hu G."/>
            <person name="Bao F."/>
            <person name="Hu Y."/>
            <person name="Wan P."/>
            <person name="Li L."/>
            <person name="Deng X."/>
            <person name="Kuang T."/>
            <person name="Xiang C."/>
            <person name="Zhu J.K."/>
            <person name="Oliver M.J."/>
            <person name="He Y."/>
        </authorList>
    </citation>
    <scope>NUCLEOTIDE SEQUENCE [LARGE SCALE GENOMIC DNA]</scope>
    <source>
        <strain evidence="3">cv. XS01</strain>
    </source>
</reference>
<feature type="compositionally biased region" description="Low complexity" evidence="1">
    <location>
        <begin position="57"/>
        <end position="66"/>
    </location>
</feature>
<name>A0A2Z7A1U4_9LAMI</name>
<protein>
    <submittedName>
        <fullName evidence="2">Uncharacterized protein</fullName>
    </submittedName>
</protein>
<dbReference type="AlphaFoldDB" id="A0A2Z7A1U4"/>
<evidence type="ECO:0000256" key="1">
    <source>
        <dbReference type="SAM" id="MobiDB-lite"/>
    </source>
</evidence>
<evidence type="ECO:0000313" key="2">
    <source>
        <dbReference type="EMBL" id="KZV06586.1"/>
    </source>
</evidence>
<feature type="compositionally biased region" description="Basic residues" evidence="1">
    <location>
        <begin position="35"/>
        <end position="48"/>
    </location>
</feature>
<sequence>MPARKLHGLPGTGPNQTLEEIRPAVTTSPETRRGIAGRRRRRRHHKKTAAANAPSCATQRNAARTTSTRRRIQEAAADGQASTSSARGGSIQSASVRNRLRDILGHRAPSIAALLLAKAPSIGRNQQQRRNIIARMGQRTSRRSREVVATMIGDKARSCALLCAPSRAYVGAAACGGRRPSGIDFDSILI</sequence>
<feature type="compositionally biased region" description="Polar residues" evidence="1">
    <location>
        <begin position="80"/>
        <end position="93"/>
    </location>
</feature>
<gene>
    <name evidence="2" type="ORF">F511_45931</name>
</gene>
<keyword evidence="3" id="KW-1185">Reference proteome</keyword>
<proteinExistence type="predicted"/>
<accession>A0A2Z7A1U4</accession>